<dbReference type="InterPro" id="IPR006266">
    <property type="entry name" value="UMP_CMP_kinase"/>
</dbReference>
<evidence type="ECO:0000256" key="8">
    <source>
        <dbReference type="ARBA" id="ARBA00048116"/>
    </source>
</evidence>
<organism evidence="11 12">
    <name type="scientific">Triparma laevis f. longispina</name>
    <dbReference type="NCBI Taxonomy" id="1714387"/>
    <lineage>
        <taxon>Eukaryota</taxon>
        <taxon>Sar</taxon>
        <taxon>Stramenopiles</taxon>
        <taxon>Ochrophyta</taxon>
        <taxon>Bolidophyceae</taxon>
        <taxon>Parmales</taxon>
        <taxon>Triparmaceae</taxon>
        <taxon>Triparma</taxon>
    </lineage>
</organism>
<evidence type="ECO:0000256" key="3">
    <source>
        <dbReference type="ARBA" id="ARBA00022741"/>
    </source>
</evidence>
<dbReference type="GO" id="GO:0006207">
    <property type="term" value="P:'de novo' pyrimidine nucleobase biosynthetic process"/>
    <property type="evidence" value="ECO:0007669"/>
    <property type="project" value="InterPro"/>
</dbReference>
<keyword evidence="5" id="KW-0067">ATP-binding</keyword>
<dbReference type="HAMAP" id="MF_00235">
    <property type="entry name" value="Adenylate_kinase_Adk"/>
    <property type="match status" value="1"/>
</dbReference>
<dbReference type="SUPFAM" id="SSF52540">
    <property type="entry name" value="P-loop containing nucleoside triphosphate hydrolases"/>
    <property type="match status" value="1"/>
</dbReference>
<comment type="caution">
    <text evidence="11">The sequence shown here is derived from an EMBL/GenBank/DDBJ whole genome shotgun (WGS) entry which is preliminary data.</text>
</comment>
<evidence type="ECO:0000256" key="2">
    <source>
        <dbReference type="ARBA" id="ARBA00022679"/>
    </source>
</evidence>
<dbReference type="NCBIfam" id="TIGR01359">
    <property type="entry name" value="UMP_CMP_kin_fam"/>
    <property type="match status" value="1"/>
</dbReference>
<gene>
    <name evidence="11" type="ORF">TrLO_g96</name>
</gene>
<evidence type="ECO:0000256" key="7">
    <source>
        <dbReference type="ARBA" id="ARBA00023242"/>
    </source>
</evidence>
<dbReference type="GO" id="GO:0006221">
    <property type="term" value="P:pyrimidine nucleotide biosynthetic process"/>
    <property type="evidence" value="ECO:0007669"/>
    <property type="project" value="UniProtKB-KW"/>
</dbReference>
<dbReference type="OrthoDB" id="442176at2759"/>
<dbReference type="Pfam" id="PF00406">
    <property type="entry name" value="ADK"/>
    <property type="match status" value="1"/>
</dbReference>
<evidence type="ECO:0000256" key="5">
    <source>
        <dbReference type="ARBA" id="ARBA00022840"/>
    </source>
</evidence>
<dbReference type="Gene3D" id="3.40.50.300">
    <property type="entry name" value="P-loop containing nucleotide triphosphate hydrolases"/>
    <property type="match status" value="1"/>
</dbReference>
<evidence type="ECO:0000256" key="1">
    <source>
        <dbReference type="ARBA" id="ARBA00022490"/>
    </source>
</evidence>
<name>A0A9W7F950_9STRA</name>
<dbReference type="PRINTS" id="PR00094">
    <property type="entry name" value="ADENYLTKNASE"/>
</dbReference>
<dbReference type="GO" id="GO:0009123">
    <property type="term" value="P:nucleoside monophosphate metabolic process"/>
    <property type="evidence" value="ECO:0007669"/>
    <property type="project" value="UniProtKB-ARBA"/>
</dbReference>
<dbReference type="AlphaFoldDB" id="A0A9W7F950"/>
<sequence length="228" mass="25608">MPFNNQKVVIATAGVLTVATAWFLYKRSKATKKALKEVVFVLGGPGSGKGTQCELLIAQNPNIKFFSAGDLLRAERANKSSKQGALINDLISKGEFVPASITVNLLKNAIDSCPEGSKYLIDGFPRNLDNVRVWDEMLSSSCSVKFCLFLDCPENVMMERIIERGKTSGRTDDNREVLKKRFKNYVKDTVPIVRKFGEQEKLKKVEADRPMEVVQREVQGLFKEIEWV</sequence>
<dbReference type="Proteomes" id="UP001165122">
    <property type="component" value="Unassembled WGS sequence"/>
</dbReference>
<keyword evidence="10" id="KW-0472">Membrane</keyword>
<reference evidence="12" key="1">
    <citation type="journal article" date="2023" name="Commun. Biol.">
        <title>Genome analysis of Parmales, the sister group of diatoms, reveals the evolutionary specialization of diatoms from phago-mixotrophs to photoautotrophs.</title>
        <authorList>
            <person name="Ban H."/>
            <person name="Sato S."/>
            <person name="Yoshikawa S."/>
            <person name="Yamada K."/>
            <person name="Nakamura Y."/>
            <person name="Ichinomiya M."/>
            <person name="Sato N."/>
            <person name="Blanc-Mathieu R."/>
            <person name="Endo H."/>
            <person name="Kuwata A."/>
            <person name="Ogata H."/>
        </authorList>
    </citation>
    <scope>NUCLEOTIDE SEQUENCE [LARGE SCALE GENOMIC DNA]</scope>
    <source>
        <strain evidence="12">NIES 3700</strain>
    </source>
</reference>
<keyword evidence="6" id="KW-0665">Pyrimidine biosynthesis</keyword>
<dbReference type="CDD" id="cd01428">
    <property type="entry name" value="ADK"/>
    <property type="match status" value="1"/>
</dbReference>
<evidence type="ECO:0000256" key="9">
    <source>
        <dbReference type="RuleBase" id="RU003330"/>
    </source>
</evidence>
<dbReference type="InterPro" id="IPR000850">
    <property type="entry name" value="Adenylat/UMP-CMP_kin"/>
</dbReference>
<dbReference type="GO" id="GO:0005524">
    <property type="term" value="F:ATP binding"/>
    <property type="evidence" value="ECO:0007669"/>
    <property type="project" value="UniProtKB-KW"/>
</dbReference>
<proteinExistence type="inferred from homology"/>
<accession>A0A9W7F950</accession>
<keyword evidence="12" id="KW-1185">Reference proteome</keyword>
<keyword evidence="7" id="KW-0539">Nucleus</keyword>
<keyword evidence="10" id="KW-0812">Transmembrane</keyword>
<keyword evidence="1" id="KW-0963">Cytoplasm</keyword>
<evidence type="ECO:0000313" key="12">
    <source>
        <dbReference type="Proteomes" id="UP001165122"/>
    </source>
</evidence>
<dbReference type="GO" id="GO:0016776">
    <property type="term" value="F:phosphotransferase activity, phosphate group as acceptor"/>
    <property type="evidence" value="ECO:0007669"/>
    <property type="project" value="InterPro"/>
</dbReference>
<dbReference type="EMBL" id="BRXW01000116">
    <property type="protein sequence ID" value="GMI07990.1"/>
    <property type="molecule type" value="Genomic_DNA"/>
</dbReference>
<dbReference type="PANTHER" id="PTHR23359">
    <property type="entry name" value="NUCLEOTIDE KINASE"/>
    <property type="match status" value="1"/>
</dbReference>
<comment type="catalytic activity">
    <reaction evidence="8">
        <text>UMP + ATP = UDP + ADP</text>
        <dbReference type="Rhea" id="RHEA:24400"/>
        <dbReference type="ChEBI" id="CHEBI:30616"/>
        <dbReference type="ChEBI" id="CHEBI:57865"/>
        <dbReference type="ChEBI" id="CHEBI:58223"/>
        <dbReference type="ChEBI" id="CHEBI:456216"/>
        <dbReference type="EC" id="2.7.4.14"/>
    </reaction>
</comment>
<comment type="similarity">
    <text evidence="9">Belongs to the adenylate kinase family.</text>
</comment>
<dbReference type="InterPro" id="IPR027417">
    <property type="entry name" value="P-loop_NTPase"/>
</dbReference>
<evidence type="ECO:0000313" key="11">
    <source>
        <dbReference type="EMBL" id="GMI07990.1"/>
    </source>
</evidence>
<dbReference type="GO" id="GO:0019205">
    <property type="term" value="F:nucleobase-containing compound kinase activity"/>
    <property type="evidence" value="ECO:0007669"/>
    <property type="project" value="InterPro"/>
</dbReference>
<keyword evidence="10" id="KW-1133">Transmembrane helix</keyword>
<protein>
    <submittedName>
        <fullName evidence="11">Uncharacterized protein</fullName>
    </submittedName>
</protein>
<keyword evidence="2 9" id="KW-0808">Transferase</keyword>
<keyword evidence="3" id="KW-0547">Nucleotide-binding</keyword>
<evidence type="ECO:0000256" key="10">
    <source>
        <dbReference type="SAM" id="Phobius"/>
    </source>
</evidence>
<dbReference type="InterPro" id="IPR033690">
    <property type="entry name" value="Adenylat_kinase_CS"/>
</dbReference>
<dbReference type="PROSITE" id="PS00113">
    <property type="entry name" value="ADENYLATE_KINASE"/>
    <property type="match status" value="1"/>
</dbReference>
<evidence type="ECO:0000256" key="6">
    <source>
        <dbReference type="ARBA" id="ARBA00022975"/>
    </source>
</evidence>
<feature type="transmembrane region" description="Helical" evidence="10">
    <location>
        <begin position="6"/>
        <end position="25"/>
    </location>
</feature>
<evidence type="ECO:0000256" key="4">
    <source>
        <dbReference type="ARBA" id="ARBA00022777"/>
    </source>
</evidence>
<keyword evidence="4 9" id="KW-0418">Kinase</keyword>